<dbReference type="GO" id="GO:0005829">
    <property type="term" value="C:cytosol"/>
    <property type="evidence" value="ECO:0007669"/>
    <property type="project" value="TreeGrafter"/>
</dbReference>
<protein>
    <recommendedName>
        <fullName evidence="1">non-specific serine/threonine protein kinase</fullName>
        <ecNumber evidence="1">2.7.11.1</ecNumber>
    </recommendedName>
</protein>
<evidence type="ECO:0000256" key="6">
    <source>
        <dbReference type="ARBA" id="ARBA00022777"/>
    </source>
</evidence>
<dbReference type="Proteomes" id="UP000824782">
    <property type="component" value="Unassembled WGS sequence"/>
</dbReference>
<dbReference type="GO" id="GO:0004674">
    <property type="term" value="F:protein serine/threonine kinase activity"/>
    <property type="evidence" value="ECO:0007669"/>
    <property type="project" value="UniProtKB-KW"/>
</dbReference>
<dbReference type="GO" id="GO:0005524">
    <property type="term" value="F:ATP binding"/>
    <property type="evidence" value="ECO:0007669"/>
    <property type="project" value="UniProtKB-UniRule"/>
</dbReference>
<dbReference type="InterPro" id="IPR011009">
    <property type="entry name" value="Kinase-like_dom_sf"/>
</dbReference>
<dbReference type="PANTHER" id="PTHR24348:SF19">
    <property type="entry name" value="SERINE_THREONINE-PROTEIN KINASE ULK1"/>
    <property type="match status" value="1"/>
</dbReference>
<feature type="compositionally biased region" description="Low complexity" evidence="10">
    <location>
        <begin position="336"/>
        <end position="349"/>
    </location>
</feature>
<dbReference type="PANTHER" id="PTHR24348">
    <property type="entry name" value="SERINE/THREONINE-PROTEIN KINASE UNC-51-RELATED"/>
    <property type="match status" value="1"/>
</dbReference>
<dbReference type="EMBL" id="WNYA01000001">
    <property type="protein sequence ID" value="KAG8597406.1"/>
    <property type="molecule type" value="Genomic_DNA"/>
</dbReference>
<feature type="region of interest" description="Disordered" evidence="10">
    <location>
        <begin position="391"/>
        <end position="428"/>
    </location>
</feature>
<dbReference type="Pfam" id="PF00069">
    <property type="entry name" value="Pkinase"/>
    <property type="match status" value="1"/>
</dbReference>
<feature type="compositionally biased region" description="Polar residues" evidence="10">
    <location>
        <begin position="391"/>
        <end position="424"/>
    </location>
</feature>
<evidence type="ECO:0000256" key="3">
    <source>
        <dbReference type="ARBA" id="ARBA00022553"/>
    </source>
</evidence>
<dbReference type="GO" id="GO:0034045">
    <property type="term" value="C:phagophore assembly site membrane"/>
    <property type="evidence" value="ECO:0007669"/>
    <property type="project" value="TreeGrafter"/>
</dbReference>
<evidence type="ECO:0000256" key="2">
    <source>
        <dbReference type="ARBA" id="ARBA00022527"/>
    </source>
</evidence>
<feature type="compositionally biased region" description="Polar residues" evidence="10">
    <location>
        <begin position="539"/>
        <end position="562"/>
    </location>
</feature>
<organism evidence="12 13">
    <name type="scientific">Engystomops pustulosus</name>
    <name type="common">Tungara frog</name>
    <name type="synonym">Physalaemus pustulosus</name>
    <dbReference type="NCBI Taxonomy" id="76066"/>
    <lineage>
        <taxon>Eukaryota</taxon>
        <taxon>Metazoa</taxon>
        <taxon>Chordata</taxon>
        <taxon>Craniata</taxon>
        <taxon>Vertebrata</taxon>
        <taxon>Euteleostomi</taxon>
        <taxon>Amphibia</taxon>
        <taxon>Batrachia</taxon>
        <taxon>Anura</taxon>
        <taxon>Neobatrachia</taxon>
        <taxon>Hyloidea</taxon>
        <taxon>Leptodactylidae</taxon>
        <taxon>Leiuperinae</taxon>
        <taxon>Engystomops</taxon>
    </lineage>
</organism>
<sequence length="1048" mass="114940">MEAVGKFEFSRKDLIGHGAFAVVFKGRHKEKQDLEVAVKCINKKNLAKSQTLLGKEIKILKELKHENIVALYDFQEVANSVYLVMEYCNGGDLADYLHTMRTLSEDTIRLFLQQIAGAMKMLHSKGVIHRDLKPQNILLSCTGGRRSNPNNIRIKIADFGFARYLQNNMMAATLCGSPMYMAPEVIMSQHYDAKADLWSIGTIIYQCLTGKAPFQASSPQDLRLFYEKNKTLTPNIPRETSCHLKQLLLGLLQRNQKDRMDFDEFFHHSFLDAGSSMKKSLPVPMPSYPSSGSGSSCSSSSTSHIASSPQSLGEMQQLQEKTLVLPMPDSPGFLQGSKESAGSSSKNSSCDTDDFVMVPAQFPSSQDIAEATTSKPIQDTLMYSGSLLTSTGMENRVRTPSPTLPYSCSPSPSRLSHASGSRHGQSVPIPVPSQIENYRRIEQNLQSPNQYTPQRSGMVRKSSSTSPINYMRSGTSPPFPLECAAAPTTRRLSFGGAKTYIPSLQVGTIPEQPVQDMSRSPGGAQPRNRSPDYGIPVPGQNSCRMGSRLNSAPNLSDTQPSRQKIKKQLSDPVIPRDVFIKPSSPQQIHGLQSTRPLRSSPKLSEFMHRSPLPTILGSPTKSASPFEFPRGTSSQNLLALLTHQGVIVPPTRNRTLPDLKNVGQYQCQQTGMGMRPVEEMKGPFGRSLSTGRLTDLLLKAAFGTQAPDLGSTDSLNAEKPMEIAAPLIGYGGNLHSGAPGSISPAPVIFTVGSPPDGMTPPQTTRTHLFSVGSSSSQSSAGSYTGRHLVVGAGGETFEAPSSLRYAFPDTGMANAEGIVMFEVPELPEETLMEQEHTDTLRSLRFTLAFAHSIMEIASLKGGSVDVTASATSEYQMQESVVADQISLLSREWSYAEQLVLYLKAAELLSSGLQTAMEHVKTGKLCLSSTVKQVVKKLNDLYKSCVSSCHCLNMRLQRFFADKQKLMDRINSITAEKLIFSYTVQMVQSAALDEMFHHREDCVQRYQKALLLMDGLVNFMNDQTDIENISKCKLCIERRLFSLQGSICA</sequence>
<evidence type="ECO:0000256" key="8">
    <source>
        <dbReference type="ARBA" id="ARBA00023006"/>
    </source>
</evidence>
<keyword evidence="7 9" id="KW-0067">ATP-binding</keyword>
<feature type="domain" description="Protein kinase" evidence="11">
    <location>
        <begin position="9"/>
        <end position="271"/>
    </location>
</feature>
<evidence type="ECO:0000256" key="5">
    <source>
        <dbReference type="ARBA" id="ARBA00022741"/>
    </source>
</evidence>
<keyword evidence="13" id="KW-1185">Reference proteome</keyword>
<dbReference type="Gene3D" id="3.30.200.20">
    <property type="entry name" value="Phosphorylase Kinase, domain 1"/>
    <property type="match status" value="1"/>
</dbReference>
<gene>
    <name evidence="12" type="ORF">GDO81_002276</name>
</gene>
<comment type="caution">
    <text evidence="12">The sequence shown here is derived from an EMBL/GenBank/DDBJ whole genome shotgun (WGS) entry which is preliminary data.</text>
</comment>
<feature type="compositionally biased region" description="Low complexity" evidence="10">
    <location>
        <begin position="288"/>
        <end position="311"/>
    </location>
</feature>
<dbReference type="GO" id="GO:0010508">
    <property type="term" value="P:positive regulation of autophagy"/>
    <property type="evidence" value="ECO:0007669"/>
    <property type="project" value="TreeGrafter"/>
</dbReference>
<dbReference type="GO" id="GO:0000045">
    <property type="term" value="P:autophagosome assembly"/>
    <property type="evidence" value="ECO:0007669"/>
    <property type="project" value="TreeGrafter"/>
</dbReference>
<dbReference type="InterPro" id="IPR017441">
    <property type="entry name" value="Protein_kinase_ATP_BS"/>
</dbReference>
<dbReference type="GO" id="GO:0061709">
    <property type="term" value="P:reticulophagy"/>
    <property type="evidence" value="ECO:0007669"/>
    <property type="project" value="TreeGrafter"/>
</dbReference>
<dbReference type="EC" id="2.7.11.1" evidence="1"/>
<dbReference type="Pfam" id="PF12063">
    <property type="entry name" value="ATG1-like_MIT1"/>
    <property type="match status" value="1"/>
</dbReference>
<evidence type="ECO:0000256" key="1">
    <source>
        <dbReference type="ARBA" id="ARBA00012513"/>
    </source>
</evidence>
<dbReference type="FunFam" id="1.10.510.10:FF:000128">
    <property type="entry name" value="serine/threonine-protein kinase ULK2 isoform X2"/>
    <property type="match status" value="1"/>
</dbReference>
<evidence type="ECO:0000259" key="11">
    <source>
        <dbReference type="PROSITE" id="PS50011"/>
    </source>
</evidence>
<dbReference type="InterPro" id="IPR045269">
    <property type="entry name" value="Atg1-like"/>
</dbReference>
<dbReference type="SUPFAM" id="SSF56112">
    <property type="entry name" value="Protein kinase-like (PK-like)"/>
    <property type="match status" value="1"/>
</dbReference>
<reference evidence="12" key="1">
    <citation type="thesis" date="2020" institute="ProQuest LLC" country="789 East Eisenhower Parkway, Ann Arbor, MI, USA">
        <title>Comparative Genomics and Chromosome Evolution.</title>
        <authorList>
            <person name="Mudd A.B."/>
        </authorList>
    </citation>
    <scope>NUCLEOTIDE SEQUENCE</scope>
    <source>
        <strain evidence="12">237g6f4</strain>
        <tissue evidence="12">Blood</tissue>
    </source>
</reference>
<dbReference type="PROSITE" id="PS00108">
    <property type="entry name" value="PROTEIN_KINASE_ST"/>
    <property type="match status" value="1"/>
</dbReference>
<keyword evidence="4" id="KW-0808">Transferase</keyword>
<dbReference type="SMART" id="SM00220">
    <property type="entry name" value="S_TKc"/>
    <property type="match status" value="1"/>
</dbReference>
<evidence type="ECO:0000256" key="4">
    <source>
        <dbReference type="ARBA" id="ARBA00022679"/>
    </source>
</evidence>
<dbReference type="GO" id="GO:0042594">
    <property type="term" value="P:response to starvation"/>
    <property type="evidence" value="ECO:0007669"/>
    <property type="project" value="TreeGrafter"/>
</dbReference>
<dbReference type="GO" id="GO:0000422">
    <property type="term" value="P:autophagy of mitochondrion"/>
    <property type="evidence" value="ECO:0007669"/>
    <property type="project" value="TreeGrafter"/>
</dbReference>
<evidence type="ECO:0000313" key="13">
    <source>
        <dbReference type="Proteomes" id="UP000824782"/>
    </source>
</evidence>
<dbReference type="GO" id="GO:0048671">
    <property type="term" value="P:negative regulation of collateral sprouting"/>
    <property type="evidence" value="ECO:0007669"/>
    <property type="project" value="TreeGrafter"/>
</dbReference>
<keyword evidence="8" id="KW-0072">Autophagy</keyword>
<feature type="region of interest" description="Disordered" evidence="10">
    <location>
        <begin position="282"/>
        <end position="312"/>
    </location>
</feature>
<dbReference type="GO" id="GO:0005776">
    <property type="term" value="C:autophagosome"/>
    <property type="evidence" value="ECO:0007669"/>
    <property type="project" value="TreeGrafter"/>
</dbReference>
<feature type="binding site" evidence="9">
    <location>
        <position position="39"/>
    </location>
    <ligand>
        <name>ATP</name>
        <dbReference type="ChEBI" id="CHEBI:30616"/>
    </ligand>
</feature>
<dbReference type="EMBL" id="WNYA01000001">
    <property type="protein sequence ID" value="KAG8597407.1"/>
    <property type="molecule type" value="Genomic_DNA"/>
</dbReference>
<keyword evidence="6" id="KW-0418">Kinase</keyword>
<dbReference type="AlphaFoldDB" id="A0AAV7DJS1"/>
<dbReference type="FunFam" id="3.30.200.20:FF:000149">
    <property type="entry name" value="serine/threonine-protein kinase unc-51 isoform X1"/>
    <property type="match status" value="1"/>
</dbReference>
<dbReference type="Gene3D" id="1.10.510.10">
    <property type="entry name" value="Transferase(Phosphotransferase) domain 1"/>
    <property type="match status" value="1"/>
</dbReference>
<dbReference type="InterPro" id="IPR022708">
    <property type="entry name" value="Atg1-like_tMIT"/>
</dbReference>
<keyword evidence="3" id="KW-0597">Phosphoprotein</keyword>
<proteinExistence type="predicted"/>
<dbReference type="PROSITE" id="PS50011">
    <property type="entry name" value="PROTEIN_KINASE_DOM"/>
    <property type="match status" value="1"/>
</dbReference>
<dbReference type="CDD" id="cd14202">
    <property type="entry name" value="STKc_ULK1"/>
    <property type="match status" value="1"/>
</dbReference>
<dbReference type="GO" id="GO:0048675">
    <property type="term" value="P:axon extension"/>
    <property type="evidence" value="ECO:0007669"/>
    <property type="project" value="TreeGrafter"/>
</dbReference>
<dbReference type="PROSITE" id="PS00107">
    <property type="entry name" value="PROTEIN_KINASE_ATP"/>
    <property type="match status" value="1"/>
</dbReference>
<evidence type="ECO:0000256" key="9">
    <source>
        <dbReference type="PROSITE-ProRule" id="PRU10141"/>
    </source>
</evidence>
<dbReference type="InterPro" id="IPR008271">
    <property type="entry name" value="Ser/Thr_kinase_AS"/>
</dbReference>
<evidence type="ECO:0000256" key="7">
    <source>
        <dbReference type="ARBA" id="ARBA00022840"/>
    </source>
</evidence>
<keyword evidence="5 9" id="KW-0547">Nucleotide-binding</keyword>
<dbReference type="EMBL" id="WNYA01000001">
    <property type="protein sequence ID" value="KAG8597408.1"/>
    <property type="molecule type" value="Genomic_DNA"/>
</dbReference>
<feature type="region of interest" description="Disordered" evidence="10">
    <location>
        <begin position="326"/>
        <end position="352"/>
    </location>
</feature>
<dbReference type="InterPro" id="IPR048941">
    <property type="entry name" value="ATG1-like_MIT2"/>
</dbReference>
<dbReference type="GO" id="GO:0034727">
    <property type="term" value="P:piecemeal microautophagy of the nucleus"/>
    <property type="evidence" value="ECO:0007669"/>
    <property type="project" value="TreeGrafter"/>
</dbReference>
<accession>A0AAV7DJS1</accession>
<evidence type="ECO:0000256" key="10">
    <source>
        <dbReference type="SAM" id="MobiDB-lite"/>
    </source>
</evidence>
<dbReference type="Pfam" id="PF21127">
    <property type="entry name" value="ATG1-like_MIT2"/>
    <property type="match status" value="1"/>
</dbReference>
<name>A0AAV7DJS1_ENGPU</name>
<dbReference type="InterPro" id="IPR000719">
    <property type="entry name" value="Prot_kinase_dom"/>
</dbReference>
<evidence type="ECO:0000313" key="12">
    <source>
        <dbReference type="EMBL" id="KAG8597408.1"/>
    </source>
</evidence>
<feature type="region of interest" description="Disordered" evidence="10">
    <location>
        <begin position="507"/>
        <end position="571"/>
    </location>
</feature>
<keyword evidence="2" id="KW-0723">Serine/threonine-protein kinase</keyword>